<dbReference type="EMBL" id="CP036299">
    <property type="protein sequence ID" value="QDV28968.1"/>
    <property type="molecule type" value="Genomic_DNA"/>
</dbReference>
<keyword evidence="2 5" id="KW-0479">Metal-binding</keyword>
<dbReference type="EC" id="3.4.-.-" evidence="9"/>
<dbReference type="KEGG" id="peh:Spb1_08350"/>
<dbReference type="SUPFAM" id="SSF53092">
    <property type="entry name" value="Creatinase/prolidase N-terminal domain"/>
    <property type="match status" value="1"/>
</dbReference>
<evidence type="ECO:0000256" key="4">
    <source>
        <dbReference type="ARBA" id="ARBA00023049"/>
    </source>
</evidence>
<dbReference type="Gene3D" id="3.90.230.10">
    <property type="entry name" value="Creatinase/methionine aminopeptidase superfamily"/>
    <property type="match status" value="1"/>
</dbReference>
<dbReference type="InterPro" id="IPR000587">
    <property type="entry name" value="Creatinase_N"/>
</dbReference>
<evidence type="ECO:0000259" key="8">
    <source>
        <dbReference type="Pfam" id="PF01321"/>
    </source>
</evidence>
<dbReference type="InterPro" id="IPR036005">
    <property type="entry name" value="Creatinase/aminopeptidase-like"/>
</dbReference>
<evidence type="ECO:0000256" key="1">
    <source>
        <dbReference type="ARBA" id="ARBA00022670"/>
    </source>
</evidence>
<dbReference type="PANTHER" id="PTHR46112:SF3">
    <property type="entry name" value="AMINOPEPTIDASE YPDF"/>
    <property type="match status" value="1"/>
</dbReference>
<accession>A0A518GK70</accession>
<dbReference type="GO" id="GO:0046872">
    <property type="term" value="F:metal ion binding"/>
    <property type="evidence" value="ECO:0007669"/>
    <property type="project" value="UniProtKB-KW"/>
</dbReference>
<dbReference type="Pfam" id="PF00557">
    <property type="entry name" value="Peptidase_M24"/>
    <property type="match status" value="1"/>
</dbReference>
<comment type="similarity">
    <text evidence="5">Belongs to the peptidase M24B family.</text>
</comment>
<dbReference type="PANTHER" id="PTHR46112">
    <property type="entry name" value="AMINOPEPTIDASE"/>
    <property type="match status" value="1"/>
</dbReference>
<protein>
    <submittedName>
        <fullName evidence="9">Putative peptidase</fullName>
        <ecNumber evidence="9">3.4.-.-</ecNumber>
    </submittedName>
</protein>
<name>A0A518GK70_9PLAN</name>
<reference evidence="9 10" key="1">
    <citation type="submission" date="2019-02" db="EMBL/GenBank/DDBJ databases">
        <title>Deep-cultivation of Planctomycetes and their phenomic and genomic characterization uncovers novel biology.</title>
        <authorList>
            <person name="Wiegand S."/>
            <person name="Jogler M."/>
            <person name="Boedeker C."/>
            <person name="Pinto D."/>
            <person name="Vollmers J."/>
            <person name="Rivas-Marin E."/>
            <person name="Kohn T."/>
            <person name="Peeters S.H."/>
            <person name="Heuer A."/>
            <person name="Rast P."/>
            <person name="Oberbeckmann S."/>
            <person name="Bunk B."/>
            <person name="Jeske O."/>
            <person name="Meyerdierks A."/>
            <person name="Storesund J.E."/>
            <person name="Kallscheuer N."/>
            <person name="Luecker S."/>
            <person name="Lage O.M."/>
            <person name="Pohl T."/>
            <person name="Merkel B.J."/>
            <person name="Hornburger P."/>
            <person name="Mueller R.-W."/>
            <person name="Bruemmer F."/>
            <person name="Labrenz M."/>
            <person name="Spormann A.M."/>
            <person name="Op den Camp H."/>
            <person name="Overmann J."/>
            <person name="Amann R."/>
            <person name="Jetten M.S.M."/>
            <person name="Mascher T."/>
            <person name="Medema M.H."/>
            <person name="Devos D.P."/>
            <person name="Kaster A.-K."/>
            <person name="Ovreas L."/>
            <person name="Rohde M."/>
            <person name="Galperin M.Y."/>
            <person name="Jogler C."/>
        </authorList>
    </citation>
    <scope>NUCLEOTIDE SEQUENCE [LARGE SCALE GENOMIC DNA]</scope>
    <source>
        <strain evidence="9 10">Spb1</strain>
    </source>
</reference>
<dbReference type="Gene3D" id="3.40.350.10">
    <property type="entry name" value="Creatinase/prolidase N-terminal domain"/>
    <property type="match status" value="1"/>
</dbReference>
<evidence type="ECO:0000313" key="10">
    <source>
        <dbReference type="Proteomes" id="UP000315349"/>
    </source>
</evidence>
<keyword evidence="3 9" id="KW-0378">Hydrolase</keyword>
<evidence type="ECO:0000256" key="3">
    <source>
        <dbReference type="ARBA" id="ARBA00022801"/>
    </source>
</evidence>
<keyword evidence="1" id="KW-0645">Protease</keyword>
<dbReference type="Pfam" id="PF01321">
    <property type="entry name" value="Creatinase_N"/>
    <property type="match status" value="1"/>
</dbReference>
<evidence type="ECO:0000313" key="9">
    <source>
        <dbReference type="EMBL" id="QDV28968.1"/>
    </source>
</evidence>
<gene>
    <name evidence="9" type="ORF">Spb1_08350</name>
</gene>
<dbReference type="InterPro" id="IPR050659">
    <property type="entry name" value="Peptidase_M24B"/>
</dbReference>
<evidence type="ECO:0000259" key="7">
    <source>
        <dbReference type="Pfam" id="PF00557"/>
    </source>
</evidence>
<dbReference type="InterPro" id="IPR000994">
    <property type="entry name" value="Pept_M24"/>
</dbReference>
<dbReference type="Proteomes" id="UP000315349">
    <property type="component" value="Chromosome"/>
</dbReference>
<feature type="compositionally biased region" description="Basic and acidic residues" evidence="6">
    <location>
        <begin position="26"/>
        <end position="36"/>
    </location>
</feature>
<dbReference type="GO" id="GO:0006508">
    <property type="term" value="P:proteolysis"/>
    <property type="evidence" value="ECO:0007669"/>
    <property type="project" value="UniProtKB-KW"/>
</dbReference>
<organism evidence="9 10">
    <name type="scientific">Planctopirus ephydatiae</name>
    <dbReference type="NCBI Taxonomy" id="2528019"/>
    <lineage>
        <taxon>Bacteria</taxon>
        <taxon>Pseudomonadati</taxon>
        <taxon>Planctomycetota</taxon>
        <taxon>Planctomycetia</taxon>
        <taxon>Planctomycetales</taxon>
        <taxon>Planctomycetaceae</taxon>
        <taxon>Planctopirus</taxon>
    </lineage>
</organism>
<keyword evidence="4" id="KW-0482">Metalloprotease</keyword>
<feature type="region of interest" description="Disordered" evidence="6">
    <location>
        <begin position="1"/>
        <end position="38"/>
    </location>
</feature>
<dbReference type="OrthoDB" id="9806388at2"/>
<dbReference type="PROSITE" id="PS00491">
    <property type="entry name" value="PROLINE_PEPTIDASE"/>
    <property type="match status" value="1"/>
</dbReference>
<dbReference type="SUPFAM" id="SSF55920">
    <property type="entry name" value="Creatinase/aminopeptidase"/>
    <property type="match status" value="1"/>
</dbReference>
<keyword evidence="10" id="KW-1185">Reference proteome</keyword>
<evidence type="ECO:0000256" key="5">
    <source>
        <dbReference type="RuleBase" id="RU000590"/>
    </source>
</evidence>
<dbReference type="GO" id="GO:0008237">
    <property type="term" value="F:metallopeptidase activity"/>
    <property type="evidence" value="ECO:0007669"/>
    <property type="project" value="UniProtKB-KW"/>
</dbReference>
<dbReference type="InterPro" id="IPR029149">
    <property type="entry name" value="Creatin/AminoP/Spt16_N"/>
</dbReference>
<feature type="compositionally biased region" description="Basic and acidic residues" evidence="6">
    <location>
        <begin position="1"/>
        <end position="10"/>
    </location>
</feature>
<dbReference type="AlphaFoldDB" id="A0A518GK70"/>
<feature type="domain" description="Peptidase M24" evidence="7">
    <location>
        <begin position="174"/>
        <end position="376"/>
    </location>
</feature>
<evidence type="ECO:0000256" key="6">
    <source>
        <dbReference type="SAM" id="MobiDB-lite"/>
    </source>
</evidence>
<dbReference type="InterPro" id="IPR001131">
    <property type="entry name" value="Peptidase_M24B_aminopep-P_CS"/>
</dbReference>
<evidence type="ECO:0000256" key="2">
    <source>
        <dbReference type="ARBA" id="ARBA00022723"/>
    </source>
</evidence>
<proteinExistence type="inferred from homology"/>
<feature type="domain" description="Creatinase N-terminal" evidence="8">
    <location>
        <begin position="38"/>
        <end position="165"/>
    </location>
</feature>
<sequence>MATERQKQERSVINQAASEKAMTAKPPEKSATDRPAQRRSKLLSLIKKAGLRGLLVTNPKNVTYLTGFSGDDSYLVVTPEKTVLLTDSRFTTQVEQECPGLPYETRTARKPMAELVGAFFKSSGNFSLGFESQHVSFALHHDWANRLKSITLVPTTDLVEQLRCIKDASEIAETREAVQMAQRGFEVVKSLFVPEMTEAAIAADLEHAMRRFGAAKVAFDPIIAVGPRAALPHARAGNSQLSEAGFVLLDWGASTPKGYKSDITRVVATGKVPAQIEKAYRVVLAAQLAAIALIRPGASCQEIDTAARKVIEDAGYGKYFGHGLGHGIGLDVHENPRFSPISTDELKVGQIVTVEPGIYFPELGGIRIEDDVLVTKDGHEVLTSLPKSFEEFQARR</sequence>